<feature type="transmembrane region" description="Helical" evidence="1">
    <location>
        <begin position="321"/>
        <end position="343"/>
    </location>
</feature>
<name>A0A6N0NRR1_9CREN</name>
<gene>
    <name evidence="2" type="ORF">GWK48_02695</name>
</gene>
<reference evidence="2 3" key="1">
    <citation type="submission" date="2020-02" db="EMBL/GenBank/DDBJ databases">
        <title>Comparative genome analysis reveals the metabolism and evolution of the thermophilic archaeal genus Metallosphaera.</title>
        <authorList>
            <person name="Jiang C."/>
        </authorList>
    </citation>
    <scope>NUCLEOTIDE SEQUENCE [LARGE SCALE GENOMIC DNA]</scope>
    <source>
        <strain evidence="2 3">Ric-A</strain>
    </source>
</reference>
<evidence type="ECO:0000256" key="1">
    <source>
        <dbReference type="SAM" id="Phobius"/>
    </source>
</evidence>
<dbReference type="EMBL" id="CP049074">
    <property type="protein sequence ID" value="QKQ99445.1"/>
    <property type="molecule type" value="Genomic_DNA"/>
</dbReference>
<dbReference type="GeneID" id="55640821"/>
<keyword evidence="1" id="KW-0472">Membrane</keyword>
<accession>A0A6N0NRR1</accession>
<feature type="transmembrane region" description="Helical" evidence="1">
    <location>
        <begin position="186"/>
        <end position="207"/>
    </location>
</feature>
<feature type="transmembrane region" description="Helical" evidence="1">
    <location>
        <begin position="881"/>
        <end position="908"/>
    </location>
</feature>
<keyword evidence="1" id="KW-1133">Transmembrane helix</keyword>
<feature type="transmembrane region" description="Helical" evidence="1">
    <location>
        <begin position="101"/>
        <end position="120"/>
    </location>
</feature>
<dbReference type="Proteomes" id="UP000509301">
    <property type="component" value="Chromosome"/>
</dbReference>
<feature type="transmembrane region" description="Helical" evidence="1">
    <location>
        <begin position="247"/>
        <end position="271"/>
    </location>
</feature>
<feature type="transmembrane region" description="Helical" evidence="1">
    <location>
        <begin position="355"/>
        <end position="376"/>
    </location>
</feature>
<feature type="transmembrane region" description="Helical" evidence="1">
    <location>
        <begin position="296"/>
        <end position="315"/>
    </location>
</feature>
<feature type="transmembrane region" description="Helical" evidence="1">
    <location>
        <begin position="382"/>
        <end position="398"/>
    </location>
</feature>
<dbReference type="AlphaFoldDB" id="A0A6N0NRR1"/>
<dbReference type="KEGG" id="mten:GWK48_02695"/>
<evidence type="ECO:0000313" key="3">
    <source>
        <dbReference type="Proteomes" id="UP000509301"/>
    </source>
</evidence>
<keyword evidence="1" id="KW-0812">Transmembrane</keyword>
<dbReference type="RefSeq" id="WP_174629347.1">
    <property type="nucleotide sequence ID" value="NZ_CP049074.1"/>
</dbReference>
<proteinExistence type="predicted"/>
<sequence length="926" mass="102220">MDKLNYYLTSLLIDLTTGVLSLVIPLQYSFGLIALSSAAFSILSPELSVTLPLSLLPYSLITKNYSVIALSGLTSITSYYLKERSTSFLLFFAISLVMMDLNAYMQVLAFALALVALLYLKLDLRGAVINGISLLLTASAVSIQQGLSSPLVSSLSDGAFYSLFFGIVGMAIEGKRLPRKFPRTPVLLAIYPLASLSLGLPYAYYWWSQKSYLFNVSPFNLWVPVRYFPQLNQVLGSWPLSHLLSHLGYFGVDVYIACLSYLSGLGAFMMFRKLGLRHVPMFSLVYELLSPFQDPYLLFGYAVLPFIISLVLTSLRNSVKYPAVMFISILGSSFFPLVVSVALMGLITYRRGLSWLVLSVLGANAFWIIPYILYGTPNVGEVTPYITFVLLLPVATLLTKFGDKASAIISVISLAFLVSGLPYSETMYPVAVMSTLLAVRGKGVKEVLIALVVVLLLSSSLLQFVNYQPTSIPEQVFEISNRVENASLVWWNYSFPYLSPVATNSSPVVTQGLQYVVTNTGEVKSNPDFLGFPAFFTVVIPSYLKRVDFNVSPEAFPFLEINSSNFHPSYSSGQLQVNLSRSIVIKSLLGSQFLFWNLTPPPTFSVTLSGKWVNYFPYPSLFIGNATEDSSVTPINFAALTVELGKPTVLLYSREIKLVGDVTPFNVSRPFNFTLEFSKEGNFTFISGEILNGKFTALDLNTSLPWQDVRTFGLILPIDNEVNLTGIEVSRNVSVNITENWMSWNSSTPFYVSITPSEGLNGTLYYDSNVPITVEAQGETLHNGSYISGVKEFTLYSPPGFVNVTRVFVENNGVDYYLVGRFPVNTSYTVKVKQIFGGEELIIKSSLSLNMTVIPLNNIGLKLDGHPFSGPTTELGPGTNYLLIDFQGTVAVVIGMFITIYSFAIAILSDVIRDALERIANYLEKI</sequence>
<dbReference type="OrthoDB" id="34734at2157"/>
<evidence type="ECO:0000313" key="2">
    <source>
        <dbReference type="EMBL" id="QKQ99445.1"/>
    </source>
</evidence>
<feature type="transmembrane region" description="Helical" evidence="1">
    <location>
        <begin position="127"/>
        <end position="146"/>
    </location>
</feature>
<protein>
    <submittedName>
        <fullName evidence="2">Uncharacterized protein</fullName>
    </submittedName>
</protein>
<organism evidence="2 3">
    <name type="scientific">Metallosphaera tengchongensis</name>
    <dbReference type="NCBI Taxonomy" id="1532350"/>
    <lineage>
        <taxon>Archaea</taxon>
        <taxon>Thermoproteota</taxon>
        <taxon>Thermoprotei</taxon>
        <taxon>Sulfolobales</taxon>
        <taxon>Sulfolobaceae</taxon>
        <taxon>Metallosphaera</taxon>
    </lineage>
</organism>
<feature type="transmembrane region" description="Helical" evidence="1">
    <location>
        <begin position="405"/>
        <end position="423"/>
    </location>
</feature>
<feature type="transmembrane region" description="Helical" evidence="1">
    <location>
        <begin position="158"/>
        <end position="174"/>
    </location>
</feature>
<keyword evidence="3" id="KW-1185">Reference proteome</keyword>